<name>A0ABP7WI53_9ACTN</name>
<sequence>MTLRPRYVGGVAGRIAGAPRPGSRVSARPLLYLDVDGVLNPENPRDPGRFAEHAVGRLTVRVSDEHAEWLVRLRGTYDLVWATTWEGYANEYIAPLLGLPELPYVDFSGYRARPDDPKCPPLLIPQMRKWAPILRHADGRRFAWVDDVMPMRVRRQAFLHRGMLLVKVRPGDGLRWRHVDRLLRWGVSRS</sequence>
<organism evidence="1 2">
    <name type="scientific">Actinomadura miaoliensis</name>
    <dbReference type="NCBI Taxonomy" id="430685"/>
    <lineage>
        <taxon>Bacteria</taxon>
        <taxon>Bacillati</taxon>
        <taxon>Actinomycetota</taxon>
        <taxon>Actinomycetes</taxon>
        <taxon>Streptosporangiales</taxon>
        <taxon>Thermomonosporaceae</taxon>
        <taxon>Actinomadura</taxon>
    </lineage>
</organism>
<dbReference type="EMBL" id="BAAAZG010000044">
    <property type="protein sequence ID" value="GAA4089326.1"/>
    <property type="molecule type" value="Genomic_DNA"/>
</dbReference>
<gene>
    <name evidence="1" type="ORF">GCM10022214_57410</name>
</gene>
<reference evidence="2" key="1">
    <citation type="journal article" date="2019" name="Int. J. Syst. Evol. Microbiol.">
        <title>The Global Catalogue of Microorganisms (GCM) 10K type strain sequencing project: providing services to taxonomists for standard genome sequencing and annotation.</title>
        <authorList>
            <consortium name="The Broad Institute Genomics Platform"/>
            <consortium name="The Broad Institute Genome Sequencing Center for Infectious Disease"/>
            <person name="Wu L."/>
            <person name="Ma J."/>
        </authorList>
    </citation>
    <scope>NUCLEOTIDE SEQUENCE [LARGE SCALE GENOMIC DNA]</scope>
    <source>
        <strain evidence="2">JCM 16702</strain>
    </source>
</reference>
<dbReference type="Pfam" id="PF18143">
    <property type="entry name" value="HAD_SAK_2"/>
    <property type="match status" value="1"/>
</dbReference>
<keyword evidence="2" id="KW-1185">Reference proteome</keyword>
<evidence type="ECO:0008006" key="3">
    <source>
        <dbReference type="Google" id="ProtNLM"/>
    </source>
</evidence>
<proteinExistence type="predicted"/>
<dbReference type="Proteomes" id="UP001500683">
    <property type="component" value="Unassembled WGS sequence"/>
</dbReference>
<accession>A0ABP7WI53</accession>
<evidence type="ECO:0000313" key="1">
    <source>
        <dbReference type="EMBL" id="GAA4089326.1"/>
    </source>
</evidence>
<comment type="caution">
    <text evidence="1">The sequence shown here is derived from an EMBL/GenBank/DDBJ whole genome shotgun (WGS) entry which is preliminary data.</text>
</comment>
<protein>
    <recommendedName>
        <fullName evidence="3">Secreted protein</fullName>
    </recommendedName>
</protein>
<evidence type="ECO:0000313" key="2">
    <source>
        <dbReference type="Proteomes" id="UP001500683"/>
    </source>
</evidence>